<evidence type="ECO:0008006" key="4">
    <source>
        <dbReference type="Google" id="ProtNLM"/>
    </source>
</evidence>
<comment type="caution">
    <text evidence="2">The sequence shown here is derived from an EMBL/GenBank/DDBJ whole genome shotgun (WGS) entry which is preliminary data.</text>
</comment>
<feature type="chain" id="PRO_5046364248" description="Lipoprotein" evidence="1">
    <location>
        <begin position="25"/>
        <end position="329"/>
    </location>
</feature>
<dbReference type="EMBL" id="JAANOU010000001">
    <property type="protein sequence ID" value="NIH78550.1"/>
    <property type="molecule type" value="Genomic_DNA"/>
</dbReference>
<dbReference type="Proteomes" id="UP000754495">
    <property type="component" value="Unassembled WGS sequence"/>
</dbReference>
<reference evidence="2 3" key="1">
    <citation type="submission" date="2020-03" db="EMBL/GenBank/DDBJ databases">
        <title>Sequencing the genomes of 1000 actinobacteria strains.</title>
        <authorList>
            <person name="Klenk H.-P."/>
        </authorList>
    </citation>
    <scope>NUCLEOTIDE SEQUENCE [LARGE SCALE GENOMIC DNA]</scope>
    <source>
        <strain evidence="2 3">DSM 45668</strain>
    </source>
</reference>
<dbReference type="RefSeq" id="WP_167111207.1">
    <property type="nucleotide sequence ID" value="NZ_JAANOU010000001.1"/>
</dbReference>
<gene>
    <name evidence="2" type="ORF">FHX46_001080</name>
</gene>
<name>A0ABX0SSS8_9PSEU</name>
<keyword evidence="1" id="KW-0732">Signal</keyword>
<organism evidence="2 3">
    <name type="scientific">Amycolatopsis viridis</name>
    <dbReference type="NCBI Taxonomy" id="185678"/>
    <lineage>
        <taxon>Bacteria</taxon>
        <taxon>Bacillati</taxon>
        <taxon>Actinomycetota</taxon>
        <taxon>Actinomycetes</taxon>
        <taxon>Pseudonocardiales</taxon>
        <taxon>Pseudonocardiaceae</taxon>
        <taxon>Amycolatopsis</taxon>
    </lineage>
</organism>
<protein>
    <recommendedName>
        <fullName evidence="4">Lipoprotein</fullName>
    </recommendedName>
</protein>
<keyword evidence="3" id="KW-1185">Reference proteome</keyword>
<accession>A0ABX0SSS8</accession>
<evidence type="ECO:0000313" key="3">
    <source>
        <dbReference type="Proteomes" id="UP000754495"/>
    </source>
</evidence>
<proteinExistence type="predicted"/>
<evidence type="ECO:0000313" key="2">
    <source>
        <dbReference type="EMBL" id="NIH78550.1"/>
    </source>
</evidence>
<feature type="signal peptide" evidence="1">
    <location>
        <begin position="1"/>
        <end position="24"/>
    </location>
</feature>
<sequence>MRLRGLAVLLLAVLAACEAPQHPAAPDPRAVVESALGALAAEPAVAYGVAGATLSVTRGGLAEGRFLLRDEPISALRVGGALYVRASARYWQGQGMSASRAELFGAQWTRADRGLPFDPGRVLAPPVLAVAIRAALPADAVPVPAGDALDVAGLRVSTTPPYRVLSFPVAFLGPAAAQLGPRQITLGDVRLADLRSRLDDGVAGLGQPLIAGPVVAAEVTDHTLRCTSRGACTDSVRVGNRLLGAAPGAAARVTFTSDVTSGALGTRTCRREVVLPLDTSADVSCSVRFTLPRTDGATKLHAAPSVTAEPVAIVDPGALSRDVAAELGP</sequence>
<evidence type="ECO:0000256" key="1">
    <source>
        <dbReference type="SAM" id="SignalP"/>
    </source>
</evidence>
<dbReference type="PROSITE" id="PS51257">
    <property type="entry name" value="PROKAR_LIPOPROTEIN"/>
    <property type="match status" value="1"/>
</dbReference>